<dbReference type="InterPro" id="IPR002034">
    <property type="entry name" value="AIPM/Hcit_synth_CS"/>
</dbReference>
<comment type="similarity">
    <text evidence="2 9">Belongs to the alpha-IPM synthase/homocitrate synthase family.</text>
</comment>
<comment type="caution">
    <text evidence="11">The sequence shown here is derived from an EMBL/GenBank/DDBJ whole genome shotgun (WGS) entry which is preliminary data.</text>
</comment>
<keyword evidence="5 9" id="KW-0808">Transferase</keyword>
<dbReference type="CDD" id="cd07941">
    <property type="entry name" value="DRE_TIM_LeuA3"/>
    <property type="match status" value="1"/>
</dbReference>
<keyword evidence="6" id="KW-0100">Branched-chain amino acid biosynthesis</keyword>
<evidence type="ECO:0000256" key="2">
    <source>
        <dbReference type="ARBA" id="ARBA00006154"/>
    </source>
</evidence>
<dbReference type="NCBIfam" id="TIGR00977">
    <property type="entry name" value="citramal_synth"/>
    <property type="match status" value="1"/>
</dbReference>
<dbReference type="PANTHER" id="PTHR43538:SF1">
    <property type="entry name" value="(R)-CITRAMALATE SYNTHASE"/>
    <property type="match status" value="1"/>
</dbReference>
<dbReference type="EMBL" id="JACJID010000002">
    <property type="protein sequence ID" value="MBA8926041.1"/>
    <property type="molecule type" value="Genomic_DNA"/>
</dbReference>
<gene>
    <name evidence="11" type="ORF">BC739_003240</name>
</gene>
<name>A0ABR6BGM8_9PSEU</name>
<dbReference type="InterPro" id="IPR054691">
    <property type="entry name" value="LeuA/HCS_post-cat"/>
</dbReference>
<protein>
    <recommendedName>
        <fullName evidence="8">Citramalate synthase</fullName>
        <ecNumber evidence="8">2.3.3.21</ecNumber>
    </recommendedName>
</protein>
<evidence type="ECO:0000256" key="6">
    <source>
        <dbReference type="ARBA" id="ARBA00023304"/>
    </source>
</evidence>
<dbReference type="InterPro" id="IPR036230">
    <property type="entry name" value="LeuA_allosteric_dom_sf"/>
</dbReference>
<dbReference type="EC" id="2.3.3.21" evidence="8"/>
<evidence type="ECO:0000256" key="9">
    <source>
        <dbReference type="RuleBase" id="RU003523"/>
    </source>
</evidence>
<sequence length="540" mass="57452">MTRTSPAATPLGDGFHVYDTTLRDGAQREGITYSATDKLAVARLLDGLGVGFIEGGWPGALPKDTEFFARAAAGELELRHAVLVAFGATRKAGVAVQEDQQVRALLDSQAPVVTLVAKSDRRHIERALRTDLAENCAMVRDTVRYLVSEGRRVFLDAEHFFDGYAHDPDCALRVLESAVDGGADVVVLCDTNGGQLPLKLAETVTEVMARTGFRVGIHCQDDTSCAVANTIAAVQAGASHVQCTANGYGERAGNADLFAVIGNLVTKLGMPVLPTDSTAELTRVSHALAEIANLAPDTHQAYVGASAFAHKAGLHASAIKVDPELYNHIDPVTVGNGMRVLVTEMAGRASLELKGRELGLDLTGQEAAVGSAVRRVKELEAKGWSFEAADASLELLLRAELSEVDEPPFTLESYRVLLDHRPDGEVVSEATVKVHVGGERVIATAEGNGPVHALDAALRKALLPHLSWMDTVELADYKVRILTDHAGTDAVTRVLVESTDGEREWVTVGVHGNIVEASWLALCDALAHKALRVRQVAAGG</sequence>
<evidence type="ECO:0000313" key="12">
    <source>
        <dbReference type="Proteomes" id="UP000517916"/>
    </source>
</evidence>
<dbReference type="Pfam" id="PF22617">
    <property type="entry name" value="HCS_D2"/>
    <property type="match status" value="1"/>
</dbReference>
<feature type="domain" description="Pyruvate carboxyltransferase" evidence="10">
    <location>
        <begin position="15"/>
        <end position="285"/>
    </location>
</feature>
<proteinExistence type="inferred from homology"/>
<reference evidence="11 12" key="1">
    <citation type="submission" date="2020-08" db="EMBL/GenBank/DDBJ databases">
        <title>Genomic Encyclopedia of Archaeal and Bacterial Type Strains, Phase II (KMG-II): from individual species to whole genera.</title>
        <authorList>
            <person name="Goeker M."/>
        </authorList>
    </citation>
    <scope>NUCLEOTIDE SEQUENCE [LARGE SCALE GENOMIC DNA]</scope>
    <source>
        <strain evidence="11 12">DSM 43850</strain>
    </source>
</reference>
<accession>A0ABR6BGM8</accession>
<evidence type="ECO:0000256" key="1">
    <source>
        <dbReference type="ARBA" id="ARBA00004743"/>
    </source>
</evidence>
<dbReference type="SUPFAM" id="SSF51569">
    <property type="entry name" value="Aldolase"/>
    <property type="match status" value="1"/>
</dbReference>
<dbReference type="Proteomes" id="UP000517916">
    <property type="component" value="Unassembled WGS sequence"/>
</dbReference>
<keyword evidence="3" id="KW-0028">Amino-acid biosynthesis</keyword>
<keyword evidence="4" id="KW-0412">Isoleucine biosynthesis</keyword>
<dbReference type="Pfam" id="PF08502">
    <property type="entry name" value="LeuA_dimer"/>
    <property type="match status" value="1"/>
</dbReference>
<dbReference type="InterPro" id="IPR013709">
    <property type="entry name" value="2-isopropylmalate_synth_dimer"/>
</dbReference>
<dbReference type="Gene3D" id="3.20.20.70">
    <property type="entry name" value="Aldolase class I"/>
    <property type="match status" value="1"/>
</dbReference>
<dbReference type="InterPro" id="IPR013785">
    <property type="entry name" value="Aldolase_TIM"/>
</dbReference>
<evidence type="ECO:0000256" key="8">
    <source>
        <dbReference type="NCBIfam" id="TIGR00977"/>
    </source>
</evidence>
<dbReference type="PROSITE" id="PS50991">
    <property type="entry name" value="PYR_CT"/>
    <property type="match status" value="1"/>
</dbReference>
<dbReference type="PROSITE" id="PS00815">
    <property type="entry name" value="AIPM_HOMOCIT_SYNTH_1"/>
    <property type="match status" value="1"/>
</dbReference>
<dbReference type="GO" id="GO:0003852">
    <property type="term" value="F:2-isopropylmalate synthase activity"/>
    <property type="evidence" value="ECO:0007669"/>
    <property type="project" value="UniProtKB-EC"/>
</dbReference>
<comment type="catalytic activity">
    <reaction evidence="7">
        <text>pyruvate + acetyl-CoA + H2O = (3R)-citramalate + CoA + H(+)</text>
        <dbReference type="Rhea" id="RHEA:19045"/>
        <dbReference type="ChEBI" id="CHEBI:15361"/>
        <dbReference type="ChEBI" id="CHEBI:15377"/>
        <dbReference type="ChEBI" id="CHEBI:15378"/>
        <dbReference type="ChEBI" id="CHEBI:30934"/>
        <dbReference type="ChEBI" id="CHEBI:57287"/>
        <dbReference type="ChEBI" id="CHEBI:57288"/>
        <dbReference type="EC" id="2.3.3.21"/>
    </reaction>
</comment>
<dbReference type="Gene3D" id="3.30.160.270">
    <property type="match status" value="1"/>
</dbReference>
<comment type="pathway">
    <text evidence="1">Amino-acid biosynthesis; L-isoleucine biosynthesis; 2-oxobutanoate from pyruvate: step 1/3.</text>
</comment>
<evidence type="ECO:0000256" key="4">
    <source>
        <dbReference type="ARBA" id="ARBA00022624"/>
    </source>
</evidence>
<dbReference type="Pfam" id="PF00682">
    <property type="entry name" value="HMGL-like"/>
    <property type="match status" value="1"/>
</dbReference>
<evidence type="ECO:0000256" key="3">
    <source>
        <dbReference type="ARBA" id="ARBA00022605"/>
    </source>
</evidence>
<dbReference type="SUPFAM" id="SSF110921">
    <property type="entry name" value="2-isopropylmalate synthase LeuA, allosteric (dimerisation) domain"/>
    <property type="match status" value="1"/>
</dbReference>
<dbReference type="PANTHER" id="PTHR43538">
    <property type="entry name" value="ALPHA-IPM SYNTHASE/HOMOCITRATE SYNTHASE"/>
    <property type="match status" value="1"/>
</dbReference>
<keyword evidence="11" id="KW-0012">Acyltransferase</keyword>
<evidence type="ECO:0000259" key="10">
    <source>
        <dbReference type="PROSITE" id="PS50991"/>
    </source>
</evidence>
<dbReference type="Gene3D" id="1.10.238.260">
    <property type="match status" value="1"/>
</dbReference>
<keyword evidence="12" id="KW-1185">Reference proteome</keyword>
<organism evidence="11 12">
    <name type="scientific">Kutzneria viridogrisea</name>
    <dbReference type="NCBI Taxonomy" id="47990"/>
    <lineage>
        <taxon>Bacteria</taxon>
        <taxon>Bacillati</taxon>
        <taxon>Actinomycetota</taxon>
        <taxon>Actinomycetes</taxon>
        <taxon>Pseudonocardiales</taxon>
        <taxon>Pseudonocardiaceae</taxon>
        <taxon>Kutzneria</taxon>
    </lineage>
</organism>
<evidence type="ECO:0000256" key="7">
    <source>
        <dbReference type="ARBA" id="ARBA00048263"/>
    </source>
</evidence>
<evidence type="ECO:0000313" key="11">
    <source>
        <dbReference type="EMBL" id="MBA8926041.1"/>
    </source>
</evidence>
<dbReference type="SMART" id="SM00917">
    <property type="entry name" value="LeuA_dimer"/>
    <property type="match status" value="1"/>
</dbReference>
<evidence type="ECO:0000256" key="5">
    <source>
        <dbReference type="ARBA" id="ARBA00022679"/>
    </source>
</evidence>
<dbReference type="InterPro" id="IPR000891">
    <property type="entry name" value="PYR_CT"/>
</dbReference>
<dbReference type="InterPro" id="IPR005675">
    <property type="entry name" value="Citramal_synthase"/>
</dbReference>
<dbReference type="RefSeq" id="WP_025360602.1">
    <property type="nucleotide sequence ID" value="NZ_BAAABQ010000009.1"/>
</dbReference>